<feature type="compositionally biased region" description="Polar residues" evidence="1">
    <location>
        <begin position="100"/>
        <end position="109"/>
    </location>
</feature>
<evidence type="ECO:0000313" key="2">
    <source>
        <dbReference type="EMBL" id="OAX84478.1"/>
    </source>
</evidence>
<feature type="region of interest" description="Disordered" evidence="1">
    <location>
        <begin position="1"/>
        <end position="39"/>
    </location>
</feature>
<evidence type="ECO:0000313" key="3">
    <source>
        <dbReference type="Proteomes" id="UP000091918"/>
    </source>
</evidence>
<dbReference type="EMBL" id="LGUA01000073">
    <property type="protein sequence ID" value="OAX84478.1"/>
    <property type="molecule type" value="Genomic_DNA"/>
</dbReference>
<feature type="region of interest" description="Disordered" evidence="1">
    <location>
        <begin position="95"/>
        <end position="138"/>
    </location>
</feature>
<name>A0A1B7P653_9EURO</name>
<accession>A0A1B7P653</accession>
<dbReference type="OrthoDB" id="4190313at2759"/>
<reference evidence="2 3" key="1">
    <citation type="submission" date="2015-07" db="EMBL/GenBank/DDBJ databases">
        <title>Emmonsia species relationships and genome sequence.</title>
        <authorList>
            <person name="Cuomo C.A."/>
            <person name="Schwartz I.S."/>
            <person name="Kenyon C."/>
            <person name="de Hoog G.S."/>
            <person name="Govender N.P."/>
            <person name="Botha A."/>
            <person name="Moreno L."/>
            <person name="de Vries M."/>
            <person name="Munoz J.F."/>
            <person name="Stielow J.B."/>
        </authorList>
    </citation>
    <scope>NUCLEOTIDE SEQUENCE [LARGE SCALE GENOMIC DNA]</scope>
    <source>
        <strain evidence="2 3">CBS 136260</strain>
    </source>
</reference>
<protein>
    <submittedName>
        <fullName evidence="2">Uncharacterized protein</fullName>
    </submittedName>
</protein>
<gene>
    <name evidence="2" type="ORF">ACJ72_01149</name>
</gene>
<organism evidence="2 3">
    <name type="scientific">Emergomyces africanus</name>
    <dbReference type="NCBI Taxonomy" id="1955775"/>
    <lineage>
        <taxon>Eukaryota</taxon>
        <taxon>Fungi</taxon>
        <taxon>Dikarya</taxon>
        <taxon>Ascomycota</taxon>
        <taxon>Pezizomycotina</taxon>
        <taxon>Eurotiomycetes</taxon>
        <taxon>Eurotiomycetidae</taxon>
        <taxon>Onygenales</taxon>
        <taxon>Ajellomycetaceae</taxon>
        <taxon>Emergomyces</taxon>
    </lineage>
</organism>
<keyword evidence="3" id="KW-1185">Reference proteome</keyword>
<dbReference type="Proteomes" id="UP000091918">
    <property type="component" value="Unassembled WGS sequence"/>
</dbReference>
<comment type="caution">
    <text evidence="2">The sequence shown here is derived from an EMBL/GenBank/DDBJ whole genome shotgun (WGS) entry which is preliminary data.</text>
</comment>
<feature type="compositionally biased region" description="Polar residues" evidence="1">
    <location>
        <begin position="121"/>
        <end position="138"/>
    </location>
</feature>
<proteinExistence type="predicted"/>
<sequence>MFSTSEEEAVGNYSSLQRSKEEELQNLSQNAGEYPHHSPGFTGVLSSLSRIVKFCLKNDKGIASLEELETETLKQFKELEKPGFECLHVALVRRQRQPKDNPSTATENPSACPWTGLSPKLASTSFCGTDNTMFKRQP</sequence>
<evidence type="ECO:0000256" key="1">
    <source>
        <dbReference type="SAM" id="MobiDB-lite"/>
    </source>
</evidence>
<dbReference type="AlphaFoldDB" id="A0A1B7P653"/>